<comment type="caution">
    <text evidence="11">The sequence shown here is derived from an EMBL/GenBank/DDBJ whole genome shotgun (WGS) entry which is preliminary data.</text>
</comment>
<evidence type="ECO:0000256" key="1">
    <source>
        <dbReference type="ARBA" id="ARBA00022707"/>
    </source>
</evidence>
<dbReference type="CDD" id="cd00066">
    <property type="entry name" value="G-alpha"/>
    <property type="match status" value="1"/>
</dbReference>
<keyword evidence="6" id="KW-0564">Palmitate</keyword>
<dbReference type="Pfam" id="PF00503">
    <property type="entry name" value="G-alpha"/>
    <property type="match status" value="1"/>
</dbReference>
<evidence type="ECO:0000256" key="6">
    <source>
        <dbReference type="ARBA" id="ARBA00023139"/>
    </source>
</evidence>
<dbReference type="GO" id="GO:0005525">
    <property type="term" value="F:GTP binding"/>
    <property type="evidence" value="ECO:0007669"/>
    <property type="project" value="UniProtKB-KW"/>
</dbReference>
<keyword evidence="1" id="KW-0519">Myristate</keyword>
<evidence type="ECO:0000313" key="12">
    <source>
        <dbReference type="Proteomes" id="UP000807306"/>
    </source>
</evidence>
<dbReference type="SUPFAM" id="SSF52540">
    <property type="entry name" value="P-loop containing nucleoside triphosphate hydrolases"/>
    <property type="match status" value="1"/>
</dbReference>
<dbReference type="GO" id="GO:0003924">
    <property type="term" value="F:GTPase activity"/>
    <property type="evidence" value="ECO:0007669"/>
    <property type="project" value="InterPro"/>
</dbReference>
<dbReference type="GO" id="GO:0031683">
    <property type="term" value="F:G-protein beta/gamma-subunit complex binding"/>
    <property type="evidence" value="ECO:0007669"/>
    <property type="project" value="InterPro"/>
</dbReference>
<proteinExistence type="predicted"/>
<organism evidence="11 12">
    <name type="scientific">Crepidotus variabilis</name>
    <dbReference type="NCBI Taxonomy" id="179855"/>
    <lineage>
        <taxon>Eukaryota</taxon>
        <taxon>Fungi</taxon>
        <taxon>Dikarya</taxon>
        <taxon>Basidiomycota</taxon>
        <taxon>Agaricomycotina</taxon>
        <taxon>Agaricomycetes</taxon>
        <taxon>Agaricomycetidae</taxon>
        <taxon>Agaricales</taxon>
        <taxon>Agaricineae</taxon>
        <taxon>Crepidotaceae</taxon>
        <taxon>Crepidotus</taxon>
    </lineage>
</organism>
<keyword evidence="3 9" id="KW-0547">Nucleotide-binding</keyword>
<dbReference type="GO" id="GO:0046872">
    <property type="term" value="F:metal ion binding"/>
    <property type="evidence" value="ECO:0007669"/>
    <property type="project" value="UniProtKB-KW"/>
</dbReference>
<keyword evidence="12" id="KW-1185">Reference proteome</keyword>
<dbReference type="EMBL" id="MU157903">
    <property type="protein sequence ID" value="KAF9524152.1"/>
    <property type="molecule type" value="Genomic_DNA"/>
</dbReference>
<dbReference type="Proteomes" id="UP000807306">
    <property type="component" value="Unassembled WGS sequence"/>
</dbReference>
<dbReference type="SMART" id="SM00275">
    <property type="entry name" value="G_alpha"/>
    <property type="match status" value="1"/>
</dbReference>
<keyword evidence="7" id="KW-0807">Transducer</keyword>
<dbReference type="InterPro" id="IPR001019">
    <property type="entry name" value="Gprotein_alpha_su"/>
</dbReference>
<dbReference type="GO" id="GO:0005737">
    <property type="term" value="C:cytoplasm"/>
    <property type="evidence" value="ECO:0007669"/>
    <property type="project" value="TreeGrafter"/>
</dbReference>
<evidence type="ECO:0000256" key="8">
    <source>
        <dbReference type="ARBA" id="ARBA00023288"/>
    </source>
</evidence>
<evidence type="ECO:0000256" key="3">
    <source>
        <dbReference type="ARBA" id="ARBA00022741"/>
    </source>
</evidence>
<evidence type="ECO:0000256" key="4">
    <source>
        <dbReference type="ARBA" id="ARBA00022842"/>
    </source>
</evidence>
<dbReference type="GO" id="GO:0001664">
    <property type="term" value="F:G protein-coupled receptor binding"/>
    <property type="evidence" value="ECO:0007669"/>
    <property type="project" value="TreeGrafter"/>
</dbReference>
<dbReference type="Gene3D" id="3.40.50.300">
    <property type="entry name" value="P-loop containing nucleotide triphosphate hydrolases"/>
    <property type="match status" value="1"/>
</dbReference>
<dbReference type="InterPro" id="IPR011025">
    <property type="entry name" value="GproteinA_insert"/>
</dbReference>
<keyword evidence="2 10" id="KW-0479">Metal-binding</keyword>
<dbReference type="PROSITE" id="PS51882">
    <property type="entry name" value="G_ALPHA"/>
    <property type="match status" value="1"/>
</dbReference>
<reference evidence="11" key="1">
    <citation type="submission" date="2020-11" db="EMBL/GenBank/DDBJ databases">
        <authorList>
            <consortium name="DOE Joint Genome Institute"/>
            <person name="Ahrendt S."/>
            <person name="Riley R."/>
            <person name="Andreopoulos W."/>
            <person name="Labutti K."/>
            <person name="Pangilinan J."/>
            <person name="Ruiz-Duenas F.J."/>
            <person name="Barrasa J.M."/>
            <person name="Sanchez-Garcia M."/>
            <person name="Camarero S."/>
            <person name="Miyauchi S."/>
            <person name="Serrano A."/>
            <person name="Linde D."/>
            <person name="Babiker R."/>
            <person name="Drula E."/>
            <person name="Ayuso-Fernandez I."/>
            <person name="Pacheco R."/>
            <person name="Padilla G."/>
            <person name="Ferreira P."/>
            <person name="Barriuso J."/>
            <person name="Kellner H."/>
            <person name="Castanera R."/>
            <person name="Alfaro M."/>
            <person name="Ramirez L."/>
            <person name="Pisabarro A.G."/>
            <person name="Kuo A."/>
            <person name="Tritt A."/>
            <person name="Lipzen A."/>
            <person name="He G."/>
            <person name="Yan M."/>
            <person name="Ng V."/>
            <person name="Cullen D."/>
            <person name="Martin F."/>
            <person name="Rosso M.-N."/>
            <person name="Henrissat B."/>
            <person name="Hibbett D."/>
            <person name="Martinez A.T."/>
            <person name="Grigoriev I.V."/>
        </authorList>
    </citation>
    <scope>NUCLEOTIDE SEQUENCE</scope>
    <source>
        <strain evidence="11">CBS 506.95</strain>
    </source>
</reference>
<dbReference type="InterPro" id="IPR027417">
    <property type="entry name" value="P-loop_NTPase"/>
</dbReference>
<keyword evidence="8" id="KW-0449">Lipoprotein</keyword>
<dbReference type="PRINTS" id="PR00318">
    <property type="entry name" value="GPROTEINA"/>
</dbReference>
<dbReference type="AlphaFoldDB" id="A0A9P6E7X5"/>
<dbReference type="PANTHER" id="PTHR10218:SF369">
    <property type="entry name" value="GUANINE NUCLEOTIDE-BINDING PROTEIN ALPHA-2 SUBUNIT"/>
    <property type="match status" value="1"/>
</dbReference>
<dbReference type="GO" id="GO:0007189">
    <property type="term" value="P:adenylate cyclase-activating G protein-coupled receptor signaling pathway"/>
    <property type="evidence" value="ECO:0007669"/>
    <property type="project" value="TreeGrafter"/>
</dbReference>
<keyword evidence="5 9" id="KW-0342">GTP-binding</keyword>
<name>A0A9P6E7X5_9AGAR</name>
<evidence type="ECO:0000313" key="11">
    <source>
        <dbReference type="EMBL" id="KAF9524152.1"/>
    </source>
</evidence>
<evidence type="ECO:0000256" key="9">
    <source>
        <dbReference type="PIRSR" id="PIRSR601019-1"/>
    </source>
</evidence>
<feature type="binding site" evidence="9">
    <location>
        <begin position="208"/>
        <end position="212"/>
    </location>
    <ligand>
        <name>GTP</name>
        <dbReference type="ChEBI" id="CHEBI:37565"/>
    </ligand>
</feature>
<evidence type="ECO:0000256" key="2">
    <source>
        <dbReference type="ARBA" id="ARBA00022723"/>
    </source>
</evidence>
<gene>
    <name evidence="11" type="ORF">CPB83DRAFT_871356</name>
</gene>
<evidence type="ECO:0000256" key="7">
    <source>
        <dbReference type="ARBA" id="ARBA00023224"/>
    </source>
</evidence>
<keyword evidence="4 10" id="KW-0460">Magnesium</keyword>
<dbReference type="FunFam" id="3.40.50.300:FF:003800">
    <property type="entry name" value="Guanine nucleotide-binding protein G(k) subunit alpha"/>
    <property type="match status" value="1"/>
</dbReference>
<dbReference type="SUPFAM" id="SSF47895">
    <property type="entry name" value="Transducin (alpha subunit), insertion domain"/>
    <property type="match status" value="1"/>
</dbReference>
<evidence type="ECO:0000256" key="5">
    <source>
        <dbReference type="ARBA" id="ARBA00023134"/>
    </source>
</evidence>
<feature type="binding site" evidence="10">
    <location>
        <position position="50"/>
    </location>
    <ligand>
        <name>Mg(2+)</name>
        <dbReference type="ChEBI" id="CHEBI:18420"/>
    </ligand>
</feature>
<accession>A0A9P6E7X5</accession>
<dbReference type="Gene3D" id="1.10.400.10">
    <property type="entry name" value="GI Alpha 1, domain 2-like"/>
    <property type="match status" value="1"/>
</dbReference>
<dbReference type="PANTHER" id="PTHR10218">
    <property type="entry name" value="GTP-BINDING PROTEIN ALPHA SUBUNIT"/>
    <property type="match status" value="1"/>
</dbReference>
<dbReference type="GO" id="GO:0005834">
    <property type="term" value="C:heterotrimeric G-protein complex"/>
    <property type="evidence" value="ECO:0007669"/>
    <property type="project" value="TreeGrafter"/>
</dbReference>
<dbReference type="OrthoDB" id="5817230at2759"/>
<evidence type="ECO:0000256" key="10">
    <source>
        <dbReference type="PIRSR" id="PIRSR601019-2"/>
    </source>
</evidence>
<protein>
    <submittedName>
        <fullName evidence="11">G-protein alpha subunit</fullName>
    </submittedName>
</protein>
<sequence length="352" mass="40459">MGSSVSRVRPAKSAGQMHSDALDSIIVQDQARLKQVRRILVLGTSGSGKSTLMKHMRIHDGTEFKETDVTLYRSIICRNVIEWAHSILLLAKKDALVFEKGYHRELADKVLDFTLGNDDEREIYLPNDIAEAIHQLWNDPMTANSLKEHAKELNLELPTYFFDNIRRIGGPTYRPNRSDILKTPETARKPGLREMKINMGTLTIHLLDPSGQRSERRKWIHYFEFVTSIIFCAPVADYDQARMTESFNLFESVINSRWFLRTSIILLLTKMDEFKQKLPKIPLEKSFPEYTGGADVNKAAKYILWKYMQLNRARLSVYPHIVNVCDTNVSCLVLAAVKETTLQNWLKDSGRL</sequence>